<keyword evidence="1" id="KW-0812">Transmembrane</keyword>
<accession>A0A846WGT3</accession>
<dbReference type="InterPro" id="IPR010699">
    <property type="entry name" value="DUF1275"/>
</dbReference>
<evidence type="ECO:0000313" key="2">
    <source>
        <dbReference type="EMBL" id="NKY00844.1"/>
    </source>
</evidence>
<dbReference type="EMBL" id="JAAXPC010000002">
    <property type="protein sequence ID" value="NKY00844.1"/>
    <property type="molecule type" value="Genomic_DNA"/>
</dbReference>
<dbReference type="PANTHER" id="PTHR37314">
    <property type="entry name" value="SLR0142 PROTEIN"/>
    <property type="match status" value="1"/>
</dbReference>
<organism evidence="2 3">
    <name type="scientific">Gordonia polyisoprenivorans</name>
    <dbReference type="NCBI Taxonomy" id="84595"/>
    <lineage>
        <taxon>Bacteria</taxon>
        <taxon>Bacillati</taxon>
        <taxon>Actinomycetota</taxon>
        <taxon>Actinomycetes</taxon>
        <taxon>Mycobacteriales</taxon>
        <taxon>Gordoniaceae</taxon>
        <taxon>Gordonia</taxon>
    </lineage>
</organism>
<keyword evidence="1" id="KW-0472">Membrane</keyword>
<feature type="transmembrane region" description="Helical" evidence="1">
    <location>
        <begin position="31"/>
        <end position="59"/>
    </location>
</feature>
<dbReference type="Pfam" id="PF06912">
    <property type="entry name" value="DUF1275"/>
    <property type="match status" value="1"/>
</dbReference>
<keyword evidence="1" id="KW-1133">Transmembrane helix</keyword>
<dbReference type="PANTHER" id="PTHR37314:SF4">
    <property type="entry name" value="UPF0700 TRANSMEMBRANE PROTEIN YOAK"/>
    <property type="match status" value="1"/>
</dbReference>
<comment type="caution">
    <text evidence="2">The sequence shown here is derived from an EMBL/GenBank/DDBJ whole genome shotgun (WGS) entry which is preliminary data.</text>
</comment>
<feature type="transmembrane region" description="Helical" evidence="1">
    <location>
        <begin position="210"/>
        <end position="229"/>
    </location>
</feature>
<proteinExistence type="predicted"/>
<dbReference type="Proteomes" id="UP000563898">
    <property type="component" value="Unassembled WGS sequence"/>
</dbReference>
<reference evidence="2 3" key="1">
    <citation type="submission" date="2020-04" db="EMBL/GenBank/DDBJ databases">
        <title>MicrobeNet Type strains.</title>
        <authorList>
            <person name="Nicholson A.C."/>
        </authorList>
    </citation>
    <scope>NUCLEOTIDE SEQUENCE [LARGE SCALE GENOMIC DNA]</scope>
    <source>
        <strain evidence="2 3">ATCC BAA-14</strain>
    </source>
</reference>
<gene>
    <name evidence="2" type="ORF">HGA05_04585</name>
</gene>
<protein>
    <submittedName>
        <fullName evidence="2">DUF1275 domain-containing protein</fullName>
    </submittedName>
</protein>
<evidence type="ECO:0000313" key="3">
    <source>
        <dbReference type="Proteomes" id="UP000563898"/>
    </source>
</evidence>
<feature type="transmembrane region" description="Helical" evidence="1">
    <location>
        <begin position="107"/>
        <end position="123"/>
    </location>
</feature>
<name>A0A846WGT3_9ACTN</name>
<sequence>MTFCYISPRGGLHPARLCHNPRVHSIRRRELALAMVLAAIAGYLDAVGFLHLGGFFVSFMSGNTTRAAANAASGDWVQAGRAAGLIGLFFFGVVAGSVLSRFAHGRVVVLWATTGIVGCSALAQSLGVGVPAILVISVAMGVLNATFQRGGEVSIGLTYMTGTLVKAGQRLVDGFFGGSRTAWLRYLVMWIALSAGAIAGAYAYTRIPDAVLWIAAGGLLLATSVTTIVRRRSVLTATDAE</sequence>
<evidence type="ECO:0000256" key="1">
    <source>
        <dbReference type="SAM" id="Phobius"/>
    </source>
</evidence>
<dbReference type="AlphaFoldDB" id="A0A846WGT3"/>
<feature type="transmembrane region" description="Helical" evidence="1">
    <location>
        <begin position="129"/>
        <end position="147"/>
    </location>
</feature>
<feature type="transmembrane region" description="Helical" evidence="1">
    <location>
        <begin position="183"/>
        <end position="204"/>
    </location>
</feature>
<feature type="transmembrane region" description="Helical" evidence="1">
    <location>
        <begin position="79"/>
        <end position="100"/>
    </location>
</feature>